<evidence type="ECO:0000313" key="2">
    <source>
        <dbReference type="Proteomes" id="UP000053060"/>
    </source>
</evidence>
<proteinExistence type="predicted"/>
<accession>A0A0V9URY3</accession>
<dbReference type="EMBL" id="AZXY01000001">
    <property type="protein sequence ID" value="KSZ60746.1"/>
    <property type="molecule type" value="Genomic_DNA"/>
</dbReference>
<dbReference type="PATRIC" id="fig|1441730.3.peg.222"/>
<comment type="caution">
    <text evidence="1">The sequence shown here is derived from an EMBL/GenBank/DDBJ whole genome shotgun (WGS) entry which is preliminary data.</text>
</comment>
<protein>
    <submittedName>
        <fullName evidence="1">Uncharacterized protein</fullName>
    </submittedName>
</protein>
<organism evidence="1 2">
    <name type="scientific">Rhodococcus pyridinivorans KG-16</name>
    <dbReference type="NCBI Taxonomy" id="1441730"/>
    <lineage>
        <taxon>Bacteria</taxon>
        <taxon>Bacillati</taxon>
        <taxon>Actinomycetota</taxon>
        <taxon>Actinomycetes</taxon>
        <taxon>Mycobacteriales</taxon>
        <taxon>Nocardiaceae</taxon>
        <taxon>Rhodococcus</taxon>
    </lineage>
</organism>
<sequence>MRRRVAVVAPKVADAVRYTGGWLYDQVAAGWEVVVVVPQSSDLRPFEILGATKAVDLESALSSAPYGPMPDMVAVAADLYASDERIRNGVLKAMSDSPTTVALWGENVPSELDSRIVPLQHRLSRAAQVFKSHALAAAAAPATAIAATESFLTGGADTLRMRGNLVSMA</sequence>
<reference evidence="2" key="1">
    <citation type="submission" date="2015-01" db="EMBL/GenBank/DDBJ databases">
        <title>Draft genome sequence of Rhodococcus pyridinivorans strain KG-16, a hydrocarbon-degrading bacterium.</title>
        <authorList>
            <person name="Aggarwal R.K."/>
            <person name="Dawar C."/>
        </authorList>
    </citation>
    <scope>NUCLEOTIDE SEQUENCE [LARGE SCALE GENOMIC DNA]</scope>
    <source>
        <strain evidence="2">KG-16</strain>
    </source>
</reference>
<gene>
    <name evidence="1" type="ORF">Z045_01035</name>
</gene>
<reference evidence="1 2" key="2">
    <citation type="journal article" date="2016" name="Genome Announc.">
        <title>Draft Genome Sequence of a Versatile Hydrocarbon-Degrading Bacterium, Rhodococcus pyridinivorans Strain KG-16, Collected from Oil Fields in India.</title>
        <authorList>
            <person name="Aggarwal R.K."/>
            <person name="Dawar C."/>
            <person name="Phanindranath R."/>
            <person name="Mutnuri L."/>
            <person name="Dayal A.M."/>
        </authorList>
    </citation>
    <scope>NUCLEOTIDE SEQUENCE [LARGE SCALE GENOMIC DNA]</scope>
    <source>
        <strain evidence="1 2">KG-16</strain>
    </source>
</reference>
<dbReference type="AlphaFoldDB" id="A0A0V9URY3"/>
<name>A0A0V9URY3_9NOCA</name>
<dbReference type="Proteomes" id="UP000053060">
    <property type="component" value="Unassembled WGS sequence"/>
</dbReference>
<evidence type="ECO:0000313" key="1">
    <source>
        <dbReference type="EMBL" id="KSZ60746.1"/>
    </source>
</evidence>